<evidence type="ECO:0000256" key="2">
    <source>
        <dbReference type="SAM" id="Coils"/>
    </source>
</evidence>
<keyword evidence="5" id="KW-1185">Reference proteome</keyword>
<keyword evidence="2" id="KW-0175">Coiled coil</keyword>
<comment type="similarity">
    <text evidence="1">Belongs to the UbiJ family.</text>
</comment>
<protein>
    <recommendedName>
        <fullName evidence="1">Ubiquinone biosynthesis accessory factor UbiJ</fullName>
    </recommendedName>
</protein>
<dbReference type="GO" id="GO:0006744">
    <property type="term" value="P:ubiquinone biosynthetic process"/>
    <property type="evidence" value="ECO:0007669"/>
    <property type="project" value="UniProtKB-UniRule"/>
</dbReference>
<feature type="coiled-coil region" evidence="2">
    <location>
        <begin position="195"/>
        <end position="229"/>
    </location>
</feature>
<comment type="function">
    <text evidence="1">Required for ubiquinone (coenzyme Q) biosynthesis. Binds hydrophobic ubiquinone biosynthetic intermediates via its SCP2 domain and is essential for the stability of the Ubi complex. May constitute a docking platform where Ubi enzymes assemble and access their SCP2-bound polyprenyl substrates.</text>
</comment>
<dbReference type="GO" id="GO:0005737">
    <property type="term" value="C:cytoplasm"/>
    <property type="evidence" value="ECO:0007669"/>
    <property type="project" value="UniProtKB-SubCell"/>
</dbReference>
<evidence type="ECO:0000256" key="1">
    <source>
        <dbReference type="HAMAP-Rule" id="MF_02215"/>
    </source>
</evidence>
<comment type="caution">
    <text evidence="4">The sequence shown here is derived from an EMBL/GenBank/DDBJ whole genome shotgun (WGS) entry which is preliminary data.</text>
</comment>
<dbReference type="HAMAP" id="MF_02215">
    <property type="entry name" value="UbiJ"/>
    <property type="match status" value="1"/>
</dbReference>
<reference evidence="4 5" key="1">
    <citation type="submission" date="2016-10" db="EMBL/GenBank/DDBJ databases">
        <title>Draft Genome sequence of Alkanindiges sp. strain H1.</title>
        <authorList>
            <person name="Subhash Y."/>
            <person name="Lee S."/>
        </authorList>
    </citation>
    <scope>NUCLEOTIDE SEQUENCE [LARGE SCALE GENOMIC DNA]</scope>
    <source>
        <strain evidence="4 5">H1</strain>
    </source>
</reference>
<comment type="subcellular location">
    <subcellularLocation>
        <location evidence="1">Cytoplasm</location>
    </subcellularLocation>
</comment>
<name>A0A1S8CZX1_9GAMM</name>
<dbReference type="InterPro" id="IPR038989">
    <property type="entry name" value="UbiJ"/>
</dbReference>
<comment type="pathway">
    <text evidence="1">Cofactor biosynthesis; ubiquinone biosynthesis.</text>
</comment>
<proteinExistence type="inferred from homology"/>
<feature type="region of interest" description="Disordered" evidence="3">
    <location>
        <begin position="233"/>
        <end position="269"/>
    </location>
</feature>
<dbReference type="AlphaFoldDB" id="A0A1S8CZX1"/>
<accession>A0A1S8CZX1</accession>
<dbReference type="UniPathway" id="UPA00232"/>
<gene>
    <name evidence="1" type="primary">ubiJ</name>
    <name evidence="4" type="ORF">BKE30_01200</name>
</gene>
<keyword evidence="1" id="KW-0831">Ubiquinone biosynthesis</keyword>
<dbReference type="Proteomes" id="UP000192132">
    <property type="component" value="Unassembled WGS sequence"/>
</dbReference>
<evidence type="ECO:0000313" key="5">
    <source>
        <dbReference type="Proteomes" id="UP000192132"/>
    </source>
</evidence>
<evidence type="ECO:0000313" key="4">
    <source>
        <dbReference type="EMBL" id="ONG42146.1"/>
    </source>
</evidence>
<dbReference type="PANTHER" id="PTHR38693">
    <property type="entry name" value="UBIQUINONE BIOSYNTHESIS PROTEIN UBIJ"/>
    <property type="match status" value="1"/>
</dbReference>
<dbReference type="EMBL" id="MLCN01000003">
    <property type="protein sequence ID" value="ONG42146.1"/>
    <property type="molecule type" value="Genomic_DNA"/>
</dbReference>
<feature type="compositionally biased region" description="Low complexity" evidence="3">
    <location>
        <begin position="245"/>
        <end position="269"/>
    </location>
</feature>
<dbReference type="PANTHER" id="PTHR38693:SF1">
    <property type="entry name" value="UBIQUINONE BIOSYNTHESIS ACCESSORY FACTOR UBIJ"/>
    <property type="match status" value="1"/>
</dbReference>
<keyword evidence="1" id="KW-0963">Cytoplasm</keyword>
<evidence type="ECO:0000256" key="3">
    <source>
        <dbReference type="SAM" id="MobiDB-lite"/>
    </source>
</evidence>
<dbReference type="STRING" id="1907941.BKE30_01200"/>
<organism evidence="4 5">
    <name type="scientific">Alkanindiges hydrocarboniclasticus</name>
    <dbReference type="NCBI Taxonomy" id="1907941"/>
    <lineage>
        <taxon>Bacteria</taxon>
        <taxon>Pseudomonadati</taxon>
        <taxon>Pseudomonadota</taxon>
        <taxon>Gammaproteobacteria</taxon>
        <taxon>Moraxellales</taxon>
        <taxon>Moraxellaceae</taxon>
        <taxon>Alkanindiges</taxon>
    </lineage>
</organism>
<sequence length="269" mass="29909">MFAVLALGTVETLFNQWIDLDAATRQQLNGLAGKLLRVVIDSPQLSVDVWFDQDKVRLNPTALGMAERKTSIFEQRPYDPVNDPAQAPEQATTTLHVANLVELGKLMSAKAGATGNIPLQGNMSLLQQLQRILAQAQPDLASRLSPWIGAIPASQLGNAINQTREVVSRMASSVASHGSEAITEDSQLFVARWQMDQFKNNVRNLRQDIERAQARLQQLQHKVEHALNMQAMPEQKQVEPHQPEQANTLSAASLSLQQQTRQQQEQQQQ</sequence>